<organism evidence="2 3">
    <name type="scientific">Aeromonas salmonicida</name>
    <dbReference type="NCBI Taxonomy" id="645"/>
    <lineage>
        <taxon>Bacteria</taxon>
        <taxon>Pseudomonadati</taxon>
        <taxon>Pseudomonadota</taxon>
        <taxon>Gammaproteobacteria</taxon>
        <taxon>Aeromonadales</taxon>
        <taxon>Aeromonadaceae</taxon>
        <taxon>Aeromonas</taxon>
    </lineage>
</organism>
<dbReference type="InterPro" id="IPR035924">
    <property type="entry name" value="FlaG-like_sf"/>
</dbReference>
<proteinExistence type="predicted"/>
<reference evidence="2" key="1">
    <citation type="submission" date="2023-05" db="EMBL/GenBank/DDBJ databases">
        <title>Aeromonas salmonicida 57, complete genome.</title>
        <authorList>
            <person name="Shao L."/>
        </authorList>
    </citation>
    <scope>NUCLEOTIDE SEQUENCE</scope>
    <source>
        <strain evidence="2">57</strain>
    </source>
</reference>
<evidence type="ECO:0000313" key="2">
    <source>
        <dbReference type="EMBL" id="WHF37882.1"/>
    </source>
</evidence>
<dbReference type="PANTHER" id="PTHR37166">
    <property type="entry name" value="PROTEIN FLAG"/>
    <property type="match status" value="1"/>
</dbReference>
<dbReference type="Proteomes" id="UP001239426">
    <property type="component" value="Chromosome"/>
</dbReference>
<keyword evidence="2" id="KW-0282">Flagellum</keyword>
<evidence type="ECO:0000313" key="3">
    <source>
        <dbReference type="Proteomes" id="UP001239426"/>
    </source>
</evidence>
<dbReference type="Gene3D" id="3.30.160.170">
    <property type="entry name" value="FlaG-like"/>
    <property type="match status" value="1"/>
</dbReference>
<protein>
    <submittedName>
        <fullName evidence="2">Flagellar protein FlaG</fullName>
    </submittedName>
</protein>
<accession>A0AAX3VV85</accession>
<gene>
    <name evidence="2" type="ORF">QLQ87_05910</name>
</gene>
<keyword evidence="2" id="KW-0969">Cilium</keyword>
<dbReference type="AlphaFoldDB" id="A0AAX3VV85"/>
<name>A0AAX3VV85_AERSA</name>
<dbReference type="Pfam" id="PF03646">
    <property type="entry name" value="FlaG"/>
    <property type="match status" value="1"/>
</dbReference>
<evidence type="ECO:0000256" key="1">
    <source>
        <dbReference type="SAM" id="MobiDB-lite"/>
    </source>
</evidence>
<feature type="region of interest" description="Disordered" evidence="1">
    <location>
        <begin position="23"/>
        <end position="51"/>
    </location>
</feature>
<dbReference type="InterPro" id="IPR005186">
    <property type="entry name" value="FlaG"/>
</dbReference>
<dbReference type="RefSeq" id="WP_274452157.1">
    <property type="nucleotide sequence ID" value="NZ_CP124841.1"/>
</dbReference>
<sequence>MTNELGSLSSANGSSVLLKDKSGHSAALPLSDRPAESFKGQSEEKVDVQKDIKSTSQTVKLSDEEVEIQVQKLQDFGQSQGWTVNFSLERELNKVVIKVVDSDSKSVIRQIPSEELIEISKRIRELSEEHSGSSPRVGLLLDREV</sequence>
<dbReference type="PANTHER" id="PTHR37166:SF1">
    <property type="entry name" value="PROTEIN FLAG"/>
    <property type="match status" value="1"/>
</dbReference>
<keyword evidence="2" id="KW-0966">Cell projection</keyword>
<dbReference type="EMBL" id="CP124841">
    <property type="protein sequence ID" value="WHF37882.1"/>
    <property type="molecule type" value="Genomic_DNA"/>
</dbReference>
<dbReference type="SUPFAM" id="SSF160214">
    <property type="entry name" value="FlaG-like"/>
    <property type="match status" value="1"/>
</dbReference>
<feature type="compositionally biased region" description="Basic and acidic residues" evidence="1">
    <location>
        <begin position="33"/>
        <end position="51"/>
    </location>
</feature>
<dbReference type="GeneID" id="92723965"/>